<proteinExistence type="predicted"/>
<name>A0A9X2XZK7_9BACT</name>
<feature type="chain" id="PRO_5040985475" evidence="1">
    <location>
        <begin position="24"/>
        <end position="229"/>
    </location>
</feature>
<accession>A0A9X2XZK7</accession>
<keyword evidence="1" id="KW-0732">Signal</keyword>
<evidence type="ECO:0000313" key="4">
    <source>
        <dbReference type="Proteomes" id="UP001155483"/>
    </source>
</evidence>
<dbReference type="Proteomes" id="UP001155483">
    <property type="component" value="Unassembled WGS sequence"/>
</dbReference>
<comment type="caution">
    <text evidence="3">The sequence shown here is derived from an EMBL/GenBank/DDBJ whole genome shotgun (WGS) entry which is preliminary data.</text>
</comment>
<dbReference type="Pfam" id="PF13568">
    <property type="entry name" value="OMP_b-brl_2"/>
    <property type="match status" value="1"/>
</dbReference>
<dbReference type="EMBL" id="JAOTIF010000035">
    <property type="protein sequence ID" value="MCU7552514.1"/>
    <property type="molecule type" value="Genomic_DNA"/>
</dbReference>
<feature type="signal peptide" evidence="1">
    <location>
        <begin position="1"/>
        <end position="23"/>
    </location>
</feature>
<evidence type="ECO:0000259" key="2">
    <source>
        <dbReference type="Pfam" id="PF13568"/>
    </source>
</evidence>
<protein>
    <submittedName>
        <fullName evidence="3">PorT family protein</fullName>
    </submittedName>
</protein>
<reference evidence="3" key="2">
    <citation type="submission" date="2023-04" db="EMBL/GenBank/DDBJ databases">
        <title>Paracnuella aquatica gen. nov., sp. nov., a member of the family Chitinophagaceae isolated from a hot spring.</title>
        <authorList>
            <person name="Wang C."/>
        </authorList>
    </citation>
    <scope>NUCLEOTIDE SEQUENCE</scope>
    <source>
        <strain evidence="3">LB-8</strain>
    </source>
</reference>
<feature type="domain" description="Outer membrane protein beta-barrel" evidence="2">
    <location>
        <begin position="24"/>
        <end position="193"/>
    </location>
</feature>
<evidence type="ECO:0000256" key="1">
    <source>
        <dbReference type="SAM" id="SignalP"/>
    </source>
</evidence>
<sequence>MRNIYLKTIVTSLCLFSAFASFSQVELGIIGGPQITSAKYKIEGEDQPTDHKYGVQAGLTMKVPFENNLYFAPAFYYSLKGYKVTFNKGAFPPSDEAINNDTKMHTVETAALLQYDLSKNPNHFFIKGGFAVDLIISGKEQFDVLPRGTVNRNMKFSFGDYGRITASTNVHFGYETKSGLIIFAHYAHGIGSMNNADYGPRIFNRIAGISLGYFLRKNPNVLDTKVIDK</sequence>
<evidence type="ECO:0000313" key="3">
    <source>
        <dbReference type="EMBL" id="MCU7552514.1"/>
    </source>
</evidence>
<dbReference type="InterPro" id="IPR025665">
    <property type="entry name" value="Beta-barrel_OMP_2"/>
</dbReference>
<dbReference type="AlphaFoldDB" id="A0A9X2XZK7"/>
<keyword evidence="4" id="KW-1185">Reference proteome</keyword>
<reference evidence="3" key="1">
    <citation type="submission" date="2022-09" db="EMBL/GenBank/DDBJ databases">
        <authorList>
            <person name="Yuan C."/>
            <person name="Ke Z."/>
        </authorList>
    </citation>
    <scope>NUCLEOTIDE SEQUENCE</scope>
    <source>
        <strain evidence="3">LB-8</strain>
    </source>
</reference>
<gene>
    <name evidence="3" type="ORF">OCK74_25570</name>
</gene>
<dbReference type="RefSeq" id="WP_279299951.1">
    <property type="nucleotide sequence ID" value="NZ_JAOTIF010000035.1"/>
</dbReference>
<organism evidence="3 4">
    <name type="scientific">Paraflavisolibacter caeni</name>
    <dbReference type="NCBI Taxonomy" id="2982496"/>
    <lineage>
        <taxon>Bacteria</taxon>
        <taxon>Pseudomonadati</taxon>
        <taxon>Bacteroidota</taxon>
        <taxon>Chitinophagia</taxon>
        <taxon>Chitinophagales</taxon>
        <taxon>Chitinophagaceae</taxon>
        <taxon>Paraflavisolibacter</taxon>
    </lineage>
</organism>